<sequence>SGADKNNLTLKTFYSVPADDEFEEFPEDAIDASGEESGSEPILPRSRTISTEIRKNITTRAKHYLVGGWLTRFVPSVYTLVFIVALPLNVIAIIIFLFKMKVRKPAVVYMLNLAAADVMFVSFLPFNVVYRFSGNDWLFGPGMCRFVTAAFYCNMYCSILLMTSISVDRFLAVVYPMHSLSWRTMSRAWLVCFFIWFISVASVVPLFLSEQTQHISSLDITTCHDVLDLKDLKGFYLYYFSTFILVFFFLPLIITTISYVFIIHSLASSSIENSCKKTRALVLAIIVLCVFILCFGPTNCIFLIHYLHFHHGANESLYFAYIICACISSISCCLDPLIYYYASSQCQRYLYSLVCCKKVDEPISSTAHLMSSASKNETGITSAKNSIYRKLLT</sequence>
<keyword evidence="7 18" id="KW-1133">Transmembrane helix</keyword>
<feature type="transmembrane region" description="Helical" evidence="18">
    <location>
        <begin position="146"/>
        <end position="167"/>
    </location>
</feature>
<feature type="transmembrane region" description="Helical" evidence="18">
    <location>
        <begin position="188"/>
        <end position="208"/>
    </location>
</feature>
<evidence type="ECO:0000256" key="18">
    <source>
        <dbReference type="SAM" id="Phobius"/>
    </source>
</evidence>
<dbReference type="GO" id="GO:0015057">
    <property type="term" value="F:thrombin-activated receptor activity"/>
    <property type="evidence" value="ECO:0007669"/>
    <property type="project" value="InterPro"/>
</dbReference>
<dbReference type="GO" id="GO:0007200">
    <property type="term" value="P:phospholipase C-activating G protein-coupled receptor signaling pathway"/>
    <property type="evidence" value="ECO:0007669"/>
    <property type="project" value="TreeGrafter"/>
</dbReference>
<feature type="transmembrane region" description="Helical" evidence="18">
    <location>
        <begin position="77"/>
        <end position="98"/>
    </location>
</feature>
<keyword evidence="5" id="KW-0356">Hemostasis</keyword>
<feature type="domain" description="G-protein coupled receptors family 1 profile" evidence="19">
    <location>
        <begin position="88"/>
        <end position="339"/>
    </location>
</feature>
<evidence type="ECO:0000256" key="17">
    <source>
        <dbReference type="RuleBase" id="RU000688"/>
    </source>
</evidence>
<dbReference type="InterPro" id="IPR000276">
    <property type="entry name" value="GPCR_Rhodpsn"/>
</dbReference>
<keyword evidence="21" id="KW-1185">Reference proteome</keyword>
<evidence type="ECO:0000256" key="2">
    <source>
        <dbReference type="ARBA" id="ARBA00019705"/>
    </source>
</evidence>
<evidence type="ECO:0000256" key="3">
    <source>
        <dbReference type="ARBA" id="ARBA00022475"/>
    </source>
</evidence>
<keyword evidence="14 17" id="KW-0807">Transducer</keyword>
<evidence type="ECO:0000256" key="10">
    <source>
        <dbReference type="ARBA" id="ARBA00023136"/>
    </source>
</evidence>
<dbReference type="InterPro" id="IPR000935">
    <property type="entry name" value="Thrmbn_rcpt"/>
</dbReference>
<evidence type="ECO:0000256" key="7">
    <source>
        <dbReference type="ARBA" id="ARBA00022989"/>
    </source>
</evidence>
<dbReference type="GO" id="GO:0005886">
    <property type="term" value="C:plasma membrane"/>
    <property type="evidence" value="ECO:0007669"/>
    <property type="project" value="UniProtKB-SubCell"/>
</dbReference>
<dbReference type="PRINTS" id="PR01428">
    <property type="entry name" value="PROTEASEAR"/>
</dbReference>
<dbReference type="Proteomes" id="UP000824782">
    <property type="component" value="Unassembled WGS sequence"/>
</dbReference>
<keyword evidence="11 16" id="KW-1015">Disulfide bond</keyword>
<comment type="subcellular location">
    <subcellularLocation>
        <location evidence="1">Cell membrane</location>
        <topology evidence="1">Multi-pass membrane protein</topology>
    </subcellularLocation>
</comment>
<dbReference type="GO" id="GO:0030194">
    <property type="term" value="P:positive regulation of blood coagulation"/>
    <property type="evidence" value="ECO:0007669"/>
    <property type="project" value="TreeGrafter"/>
</dbReference>
<dbReference type="SUPFAM" id="SSF81321">
    <property type="entry name" value="Family A G protein-coupled receptor-like"/>
    <property type="match status" value="1"/>
</dbReference>
<evidence type="ECO:0000256" key="9">
    <source>
        <dbReference type="ARBA" id="ARBA00023084"/>
    </source>
</evidence>
<evidence type="ECO:0000256" key="11">
    <source>
        <dbReference type="ARBA" id="ARBA00023157"/>
    </source>
</evidence>
<evidence type="ECO:0000256" key="15">
    <source>
        <dbReference type="ARBA" id="ARBA00031780"/>
    </source>
</evidence>
<evidence type="ECO:0000256" key="8">
    <source>
        <dbReference type="ARBA" id="ARBA00023040"/>
    </source>
</evidence>
<dbReference type="EMBL" id="WNYA01000001">
    <property type="protein sequence ID" value="KAG8598620.1"/>
    <property type="molecule type" value="Genomic_DNA"/>
</dbReference>
<keyword evidence="6" id="KW-0732">Signal</keyword>
<dbReference type="CDD" id="cd15369">
    <property type="entry name" value="7tmA_PAR1"/>
    <property type="match status" value="1"/>
</dbReference>
<dbReference type="Pfam" id="PF00001">
    <property type="entry name" value="7tm_1"/>
    <property type="match status" value="1"/>
</dbReference>
<comment type="similarity">
    <text evidence="17">Belongs to the G-protein coupled receptor 1 family.</text>
</comment>
<dbReference type="FunFam" id="1.20.1070.10:FF:000040">
    <property type="entry name" value="Coagulation factor 2 (thrombin) receptor"/>
    <property type="match status" value="1"/>
</dbReference>
<evidence type="ECO:0000256" key="4">
    <source>
        <dbReference type="ARBA" id="ARBA00022692"/>
    </source>
</evidence>
<dbReference type="InterPro" id="IPR017452">
    <property type="entry name" value="GPCR_Rhodpsn_7TM"/>
</dbReference>
<evidence type="ECO:0000256" key="12">
    <source>
        <dbReference type="ARBA" id="ARBA00023170"/>
    </source>
</evidence>
<evidence type="ECO:0000256" key="6">
    <source>
        <dbReference type="ARBA" id="ARBA00022729"/>
    </source>
</evidence>
<dbReference type="GO" id="GO:0035025">
    <property type="term" value="P:positive regulation of Rho protein signal transduction"/>
    <property type="evidence" value="ECO:0007669"/>
    <property type="project" value="TreeGrafter"/>
</dbReference>
<evidence type="ECO:0000256" key="13">
    <source>
        <dbReference type="ARBA" id="ARBA00023180"/>
    </source>
</evidence>
<dbReference type="PANTHER" id="PTHR24232:SF20">
    <property type="entry name" value="PROTEINASE-ACTIVATED RECEPTOR 1"/>
    <property type="match status" value="1"/>
</dbReference>
<evidence type="ECO:0000259" key="19">
    <source>
        <dbReference type="PROSITE" id="PS50262"/>
    </source>
</evidence>
<evidence type="ECO:0000256" key="14">
    <source>
        <dbReference type="ARBA" id="ARBA00023224"/>
    </source>
</evidence>
<dbReference type="PRINTS" id="PR00908">
    <property type="entry name" value="THROMBINR"/>
</dbReference>
<proteinExistence type="inferred from homology"/>
<name>A0AAV7DNL0_ENGPU</name>
<feature type="non-terminal residue" evidence="20">
    <location>
        <position position="1"/>
    </location>
</feature>
<comment type="caution">
    <text evidence="20">The sequence shown here is derived from an EMBL/GenBank/DDBJ whole genome shotgun (WGS) entry which is preliminary data.</text>
</comment>
<keyword evidence="3" id="KW-1003">Cell membrane</keyword>
<feature type="disulfide bond" evidence="16">
    <location>
        <begin position="144"/>
        <end position="223"/>
    </location>
</feature>
<feature type="transmembrane region" description="Helical" evidence="18">
    <location>
        <begin position="281"/>
        <end position="306"/>
    </location>
</feature>
<evidence type="ECO:0000313" key="20">
    <source>
        <dbReference type="EMBL" id="KAG8598620.1"/>
    </source>
</evidence>
<dbReference type="AlphaFoldDB" id="A0AAV7DNL0"/>
<keyword evidence="13" id="KW-0325">Glycoprotein</keyword>
<dbReference type="PRINTS" id="PR00237">
    <property type="entry name" value="GPCRRHODOPSN"/>
</dbReference>
<keyword evidence="4 17" id="KW-0812">Transmembrane</keyword>
<dbReference type="PANTHER" id="PTHR24232">
    <property type="entry name" value="G-PROTEIN COUPLED RECEPTOR"/>
    <property type="match status" value="1"/>
</dbReference>
<gene>
    <name evidence="20" type="ORF">GDO81_002675</name>
</gene>
<keyword evidence="9" id="KW-0094">Blood coagulation</keyword>
<dbReference type="PROSITE" id="PS50262">
    <property type="entry name" value="G_PROTEIN_RECEP_F1_2"/>
    <property type="match status" value="1"/>
</dbReference>
<accession>A0AAV7DNL0</accession>
<feature type="transmembrane region" description="Helical" evidence="18">
    <location>
        <begin position="236"/>
        <end position="261"/>
    </location>
</feature>
<keyword evidence="10 18" id="KW-0472">Membrane</keyword>
<protein>
    <recommendedName>
        <fullName evidence="2">Proteinase-activated receptor 1</fullName>
    </recommendedName>
    <alternativeName>
        <fullName evidence="15">Thrombin receptor</fullName>
    </alternativeName>
</protein>
<evidence type="ECO:0000256" key="1">
    <source>
        <dbReference type="ARBA" id="ARBA00004651"/>
    </source>
</evidence>
<evidence type="ECO:0000313" key="21">
    <source>
        <dbReference type="Proteomes" id="UP000824782"/>
    </source>
</evidence>
<dbReference type="PROSITE" id="PS00237">
    <property type="entry name" value="G_PROTEIN_RECEP_F1_1"/>
    <property type="match status" value="1"/>
</dbReference>
<dbReference type="Gene3D" id="1.20.1070.10">
    <property type="entry name" value="Rhodopsin 7-helix transmembrane proteins"/>
    <property type="match status" value="1"/>
</dbReference>
<keyword evidence="12 17" id="KW-0675">Receptor</keyword>
<feature type="transmembrane region" description="Helical" evidence="18">
    <location>
        <begin position="107"/>
        <end position="126"/>
    </location>
</feature>
<reference evidence="20" key="1">
    <citation type="thesis" date="2020" institute="ProQuest LLC" country="789 East Eisenhower Parkway, Ann Arbor, MI, USA">
        <title>Comparative Genomics and Chromosome Evolution.</title>
        <authorList>
            <person name="Mudd A.B."/>
        </authorList>
    </citation>
    <scope>NUCLEOTIDE SEQUENCE</scope>
    <source>
        <strain evidence="20">237g6f4</strain>
        <tissue evidence="20">Blood</tissue>
    </source>
</reference>
<evidence type="ECO:0000256" key="16">
    <source>
        <dbReference type="PIRSR" id="PIRSR603912-52"/>
    </source>
</evidence>
<dbReference type="GO" id="GO:0007596">
    <property type="term" value="P:blood coagulation"/>
    <property type="evidence" value="ECO:0007669"/>
    <property type="project" value="UniProtKB-KW"/>
</dbReference>
<organism evidence="20 21">
    <name type="scientific">Engystomops pustulosus</name>
    <name type="common">Tungara frog</name>
    <name type="synonym">Physalaemus pustulosus</name>
    <dbReference type="NCBI Taxonomy" id="76066"/>
    <lineage>
        <taxon>Eukaryota</taxon>
        <taxon>Metazoa</taxon>
        <taxon>Chordata</taxon>
        <taxon>Craniata</taxon>
        <taxon>Vertebrata</taxon>
        <taxon>Euteleostomi</taxon>
        <taxon>Amphibia</taxon>
        <taxon>Batrachia</taxon>
        <taxon>Anura</taxon>
        <taxon>Neobatrachia</taxon>
        <taxon>Hyloidea</taxon>
        <taxon>Leptodactylidae</taxon>
        <taxon>Leiuperinae</taxon>
        <taxon>Engystomops</taxon>
    </lineage>
</organism>
<feature type="transmembrane region" description="Helical" evidence="18">
    <location>
        <begin position="318"/>
        <end position="342"/>
    </location>
</feature>
<dbReference type="InterPro" id="IPR003912">
    <property type="entry name" value="Protea_act_rcpt"/>
</dbReference>
<evidence type="ECO:0000256" key="5">
    <source>
        <dbReference type="ARBA" id="ARBA00022696"/>
    </source>
</evidence>
<keyword evidence="8 17" id="KW-0297">G-protein coupled receptor</keyword>